<dbReference type="Proteomes" id="UP000298781">
    <property type="component" value="Chromosome"/>
</dbReference>
<evidence type="ECO:0000259" key="4">
    <source>
        <dbReference type="PROSITE" id="PS01124"/>
    </source>
</evidence>
<dbReference type="PANTHER" id="PTHR46796">
    <property type="entry name" value="HTH-TYPE TRANSCRIPTIONAL ACTIVATOR RHAS-RELATED"/>
    <property type="match status" value="1"/>
</dbReference>
<proteinExistence type="predicted"/>
<evidence type="ECO:0000256" key="1">
    <source>
        <dbReference type="ARBA" id="ARBA00023015"/>
    </source>
</evidence>
<dbReference type="Gene3D" id="1.10.10.60">
    <property type="entry name" value="Homeodomain-like"/>
    <property type="match status" value="1"/>
</dbReference>
<sequence length="305" mass="32116">MPGKLGQAGGPRLEGLCENAGPGRGAAKAGIRIGRGGSGITRFAARLVGQAFSPHRHDTYAIGLTVSGVHTFSYRGERRHCPAGQCHILHPDETHAGGAGTEHGFSYRILHIDPCLVQHALGGKPLPFIADPVIRLSARHASLIRSIWTAGDPLDEVARVAIAVGIADMLQALAMPGRAAEPPLPLASLARVRDMILENPAVRLSSEKLEGISGLDRWTLARQFRSAFGTSPSGLRTMRQLGQVRSLVARGSGLADAALTAGFADQSHMSRQFKRAYGLTPATWAGLLRASGLVAAPASRFTALA</sequence>
<organism evidence="5 6">
    <name type="scientific">Phreatobacter stygius</name>
    <dbReference type="NCBI Taxonomy" id="1940610"/>
    <lineage>
        <taxon>Bacteria</taxon>
        <taxon>Pseudomonadati</taxon>
        <taxon>Pseudomonadota</taxon>
        <taxon>Alphaproteobacteria</taxon>
        <taxon>Hyphomicrobiales</taxon>
        <taxon>Phreatobacteraceae</taxon>
        <taxon>Phreatobacter</taxon>
    </lineage>
</organism>
<keyword evidence="1" id="KW-0805">Transcription regulation</keyword>
<dbReference type="SUPFAM" id="SSF51215">
    <property type="entry name" value="Regulatory protein AraC"/>
    <property type="match status" value="1"/>
</dbReference>
<reference evidence="5 6" key="1">
    <citation type="submission" date="2019-04" db="EMBL/GenBank/DDBJ databases">
        <title>Phreatobacter aquaticus sp. nov.</title>
        <authorList>
            <person name="Choi A."/>
        </authorList>
    </citation>
    <scope>NUCLEOTIDE SEQUENCE [LARGE SCALE GENOMIC DNA]</scope>
    <source>
        <strain evidence="5 6">KCTC 52518</strain>
    </source>
</reference>
<dbReference type="InterPro" id="IPR003313">
    <property type="entry name" value="AraC-bd"/>
</dbReference>
<evidence type="ECO:0000256" key="2">
    <source>
        <dbReference type="ARBA" id="ARBA00023125"/>
    </source>
</evidence>
<dbReference type="KEGG" id="pstg:E8M01_00875"/>
<dbReference type="PROSITE" id="PS01124">
    <property type="entry name" value="HTH_ARAC_FAMILY_2"/>
    <property type="match status" value="1"/>
</dbReference>
<dbReference type="InterPro" id="IPR050204">
    <property type="entry name" value="AraC_XylS_family_regulators"/>
</dbReference>
<dbReference type="InterPro" id="IPR009057">
    <property type="entry name" value="Homeodomain-like_sf"/>
</dbReference>
<keyword evidence="6" id="KW-1185">Reference proteome</keyword>
<keyword evidence="2" id="KW-0238">DNA-binding</keyword>
<protein>
    <submittedName>
        <fullName evidence="5">AraC family transcriptional regulator</fullName>
    </submittedName>
</protein>
<dbReference type="Pfam" id="PF12833">
    <property type="entry name" value="HTH_18"/>
    <property type="match status" value="1"/>
</dbReference>
<dbReference type="EMBL" id="CP039690">
    <property type="protein sequence ID" value="QCI62923.1"/>
    <property type="molecule type" value="Genomic_DNA"/>
</dbReference>
<gene>
    <name evidence="5" type="ORF">E8M01_00875</name>
</gene>
<dbReference type="InterPro" id="IPR018060">
    <property type="entry name" value="HTH_AraC"/>
</dbReference>
<dbReference type="Pfam" id="PF02311">
    <property type="entry name" value="AraC_binding"/>
    <property type="match status" value="1"/>
</dbReference>
<dbReference type="RefSeq" id="WP_136958386.1">
    <property type="nucleotide sequence ID" value="NZ_CP039690.1"/>
</dbReference>
<dbReference type="SUPFAM" id="SSF46689">
    <property type="entry name" value="Homeodomain-like"/>
    <property type="match status" value="1"/>
</dbReference>
<dbReference type="GO" id="GO:0003700">
    <property type="term" value="F:DNA-binding transcription factor activity"/>
    <property type="evidence" value="ECO:0007669"/>
    <property type="project" value="InterPro"/>
</dbReference>
<dbReference type="InterPro" id="IPR037923">
    <property type="entry name" value="HTH-like"/>
</dbReference>
<feature type="domain" description="HTH araC/xylS-type" evidence="4">
    <location>
        <begin position="190"/>
        <end position="287"/>
    </location>
</feature>
<dbReference type="SMART" id="SM00342">
    <property type="entry name" value="HTH_ARAC"/>
    <property type="match status" value="1"/>
</dbReference>
<evidence type="ECO:0000313" key="6">
    <source>
        <dbReference type="Proteomes" id="UP000298781"/>
    </source>
</evidence>
<name>A0A4D7AV92_9HYPH</name>
<accession>A0A4D7AV92</accession>
<dbReference type="GO" id="GO:0043565">
    <property type="term" value="F:sequence-specific DNA binding"/>
    <property type="evidence" value="ECO:0007669"/>
    <property type="project" value="InterPro"/>
</dbReference>
<dbReference type="PANTHER" id="PTHR46796:SF2">
    <property type="entry name" value="TRANSCRIPTIONAL REGULATORY PROTEIN"/>
    <property type="match status" value="1"/>
</dbReference>
<evidence type="ECO:0000313" key="5">
    <source>
        <dbReference type="EMBL" id="QCI62923.1"/>
    </source>
</evidence>
<evidence type="ECO:0000256" key="3">
    <source>
        <dbReference type="ARBA" id="ARBA00023163"/>
    </source>
</evidence>
<dbReference type="AlphaFoldDB" id="A0A4D7AV92"/>
<dbReference type="OrthoDB" id="110167at2"/>
<keyword evidence="3" id="KW-0804">Transcription</keyword>